<organism evidence="5 6">
    <name type="scientific">Candidatus Pantoea communis</name>
    <dbReference type="NCBI Taxonomy" id="2608354"/>
    <lineage>
        <taxon>Bacteria</taxon>
        <taxon>Pseudomonadati</taxon>
        <taxon>Pseudomonadota</taxon>
        <taxon>Gammaproteobacteria</taxon>
        <taxon>Enterobacterales</taxon>
        <taxon>Erwiniaceae</taxon>
        <taxon>Pantoea</taxon>
    </lineage>
</organism>
<sequence>MKMRRGDQAEVTIIFFTDTGLIRLEDKEIILSRQSKICLTYLCEHEGNIVSKEALHDACWRNHGAVVSDNTVRQTLFRIRKSLASLEVEGEILETLGYMGYRLKPGCITLVSDSQNYSLPKRQDGLNQKQETSAISVSDTSKSALKNKPTKIKFRVLTLLLCCLFFIVGTVIRGQQLIHPLRYGEPLLLDGHSFLFSQYVENDKYDSARRVSYWLNKMQVSITPHSRIYINADRGNAINFFVCKGEIELATTSCQTFAVIGRNHP</sequence>
<dbReference type="CDD" id="cd00383">
    <property type="entry name" value="trans_reg_C"/>
    <property type="match status" value="1"/>
</dbReference>
<keyword evidence="3" id="KW-0812">Transmembrane</keyword>
<reference evidence="5 6" key="1">
    <citation type="journal article" date="2019" name="bioRxiv">
        <title>Bacteria contribute to plant secondary compound degradation in a generalist herbivore system.</title>
        <authorList>
            <person name="Francoeur C.B."/>
            <person name="Khadempour L."/>
            <person name="Moreira-Soto R.D."/>
            <person name="Gotting K."/>
            <person name="Book A.J."/>
            <person name="Pinto-Tomas A.A."/>
            <person name="Keefover-Ring K."/>
            <person name="Currie C.R."/>
        </authorList>
    </citation>
    <scope>NUCLEOTIDE SEQUENCE [LARGE SCALE GENOMIC DNA]</scope>
    <source>
        <strain evidence="5">Al-1710</strain>
    </source>
</reference>
<name>A0ABX0RMY7_9GAMM</name>
<gene>
    <name evidence="5" type="ORF">F3J37_00125</name>
</gene>
<evidence type="ECO:0000313" key="5">
    <source>
        <dbReference type="EMBL" id="NIG17084.1"/>
    </source>
</evidence>
<dbReference type="InterPro" id="IPR001867">
    <property type="entry name" value="OmpR/PhoB-type_DNA-bd"/>
</dbReference>
<dbReference type="InterPro" id="IPR036388">
    <property type="entry name" value="WH-like_DNA-bd_sf"/>
</dbReference>
<evidence type="ECO:0000256" key="3">
    <source>
        <dbReference type="SAM" id="Phobius"/>
    </source>
</evidence>
<protein>
    <recommendedName>
        <fullName evidence="4">OmpR/PhoB-type domain-containing protein</fullName>
    </recommendedName>
</protein>
<comment type="caution">
    <text evidence="5">The sequence shown here is derived from an EMBL/GenBank/DDBJ whole genome shotgun (WGS) entry which is preliminary data.</text>
</comment>
<evidence type="ECO:0000256" key="2">
    <source>
        <dbReference type="PROSITE-ProRule" id="PRU01091"/>
    </source>
</evidence>
<dbReference type="EMBL" id="VWXC01000001">
    <property type="protein sequence ID" value="NIG17084.1"/>
    <property type="molecule type" value="Genomic_DNA"/>
</dbReference>
<dbReference type="SMART" id="SM00862">
    <property type="entry name" value="Trans_reg_C"/>
    <property type="match status" value="1"/>
</dbReference>
<feature type="DNA-binding region" description="OmpR/PhoB-type" evidence="2">
    <location>
        <begin position="1"/>
        <end position="105"/>
    </location>
</feature>
<dbReference type="InterPro" id="IPR016032">
    <property type="entry name" value="Sig_transdc_resp-reg_C-effctor"/>
</dbReference>
<dbReference type="PROSITE" id="PS51755">
    <property type="entry name" value="OMPR_PHOB"/>
    <property type="match status" value="1"/>
</dbReference>
<keyword evidence="3" id="KW-1133">Transmembrane helix</keyword>
<keyword evidence="1 2" id="KW-0238">DNA-binding</keyword>
<keyword evidence="3" id="KW-0472">Membrane</keyword>
<proteinExistence type="predicted"/>
<dbReference type="Proteomes" id="UP001515780">
    <property type="component" value="Unassembled WGS sequence"/>
</dbReference>
<feature type="domain" description="OmpR/PhoB-type" evidence="4">
    <location>
        <begin position="1"/>
        <end position="105"/>
    </location>
</feature>
<dbReference type="Pfam" id="PF00486">
    <property type="entry name" value="Trans_reg_C"/>
    <property type="match status" value="1"/>
</dbReference>
<dbReference type="Gene3D" id="1.10.10.10">
    <property type="entry name" value="Winged helix-like DNA-binding domain superfamily/Winged helix DNA-binding domain"/>
    <property type="match status" value="1"/>
</dbReference>
<evidence type="ECO:0000256" key="1">
    <source>
        <dbReference type="ARBA" id="ARBA00023125"/>
    </source>
</evidence>
<accession>A0ABX0RMY7</accession>
<dbReference type="SUPFAM" id="SSF46894">
    <property type="entry name" value="C-terminal effector domain of the bipartite response regulators"/>
    <property type="match status" value="1"/>
</dbReference>
<evidence type="ECO:0000313" key="6">
    <source>
        <dbReference type="Proteomes" id="UP001515780"/>
    </source>
</evidence>
<evidence type="ECO:0000259" key="4">
    <source>
        <dbReference type="PROSITE" id="PS51755"/>
    </source>
</evidence>
<keyword evidence="6" id="KW-1185">Reference proteome</keyword>
<feature type="transmembrane region" description="Helical" evidence="3">
    <location>
        <begin position="152"/>
        <end position="172"/>
    </location>
</feature>